<dbReference type="InterPro" id="IPR002656">
    <property type="entry name" value="Acyl_transf_3_dom"/>
</dbReference>
<evidence type="ECO:0000313" key="4">
    <source>
        <dbReference type="Proteomes" id="UP000035199"/>
    </source>
</evidence>
<dbReference type="GO" id="GO:0016747">
    <property type="term" value="F:acyltransferase activity, transferring groups other than amino-acyl groups"/>
    <property type="evidence" value="ECO:0007669"/>
    <property type="project" value="InterPro"/>
</dbReference>
<feature type="transmembrane region" description="Helical" evidence="1">
    <location>
        <begin position="209"/>
        <end position="232"/>
    </location>
</feature>
<dbReference type="Proteomes" id="UP000035199">
    <property type="component" value="Chromosome"/>
</dbReference>
<proteinExistence type="predicted"/>
<keyword evidence="1" id="KW-0472">Membrane</keyword>
<evidence type="ECO:0000259" key="2">
    <source>
        <dbReference type="Pfam" id="PF01757"/>
    </source>
</evidence>
<feature type="transmembrane region" description="Helical" evidence="1">
    <location>
        <begin position="350"/>
        <end position="372"/>
    </location>
</feature>
<dbReference type="PATRIC" id="fig|571915.4.peg.3006"/>
<keyword evidence="4" id="KW-1185">Reference proteome</keyword>
<dbReference type="GO" id="GO:0016020">
    <property type="term" value="C:membrane"/>
    <property type="evidence" value="ECO:0007669"/>
    <property type="project" value="TreeGrafter"/>
</dbReference>
<keyword evidence="1" id="KW-1133">Transmembrane helix</keyword>
<dbReference type="EMBL" id="CP011542">
    <property type="protein sequence ID" value="AKK07094.1"/>
    <property type="molecule type" value="Genomic_DNA"/>
</dbReference>
<sequence length="391" mass="43873">MSLSYPSKPKPEAVAHLDQPVKANRRRFNRSLEGLRGVAALGVLLTHVWFQTGMDPKTHIGAIVSRFDFFVAVFFSLSAFLLWRGMDFRTDMVRMYYWRRFWRIYPAYFVCVAVCVAFVPETFGASAATVIQTFTFTQLYFPHSFLGGLTHLWSLCVEVAFYVVLPVVGLVLLKASRRVRLMVIFGVALVSLGWAYLPVVQDSPSDTRANMQIFLPGFFLWFAVGLVIAELEGMLFDDPTRLRILRLVCRWRFMWWSLALAAMWLAGQQSFGPVGLVHPSAVEFMLRVIAGGVCAWCIVAPYVFGPASFVLESSPMQFLGKISYSVFLWHVPVLTVVLPLAGVRPFTGNFVLVCGLTVVVSIVVGFCSYVFVEAPLRKPMALLQTLKSSSN</sequence>
<organism evidence="3 4">
    <name type="scientific">Corynebacterium mustelae</name>
    <dbReference type="NCBI Taxonomy" id="571915"/>
    <lineage>
        <taxon>Bacteria</taxon>
        <taxon>Bacillati</taxon>
        <taxon>Actinomycetota</taxon>
        <taxon>Actinomycetes</taxon>
        <taxon>Mycobacteriales</taxon>
        <taxon>Corynebacteriaceae</taxon>
        <taxon>Corynebacterium</taxon>
    </lineage>
</organism>
<reference evidence="3 4" key="1">
    <citation type="journal article" date="2015" name="Genome Announc.">
        <title>Complete Genome Sequence of the Type Strain Corynebacterium mustelae DSM 45274, Isolated from Various Tissues of a Male Ferret with Lethal Sepsis.</title>
        <authorList>
            <person name="Ruckert C."/>
            <person name="Eimer J."/>
            <person name="Winkler A."/>
            <person name="Tauch A."/>
        </authorList>
    </citation>
    <scope>NUCLEOTIDE SEQUENCE [LARGE SCALE GENOMIC DNA]</scope>
    <source>
        <strain evidence="3 4">DSM 45274</strain>
    </source>
</reference>
<dbReference type="AlphaFoldDB" id="A0A0G3H102"/>
<name>A0A0G3H102_9CORY</name>
<feature type="transmembrane region" description="Helical" evidence="1">
    <location>
        <begin position="151"/>
        <end position="172"/>
    </location>
</feature>
<keyword evidence="1" id="KW-0812">Transmembrane</keyword>
<feature type="transmembrane region" description="Helical" evidence="1">
    <location>
        <begin position="253"/>
        <end position="272"/>
    </location>
</feature>
<dbReference type="GO" id="GO:0009103">
    <property type="term" value="P:lipopolysaccharide biosynthetic process"/>
    <property type="evidence" value="ECO:0007669"/>
    <property type="project" value="TreeGrafter"/>
</dbReference>
<dbReference type="STRING" id="571915.CMUST_14005"/>
<feature type="transmembrane region" description="Helical" evidence="1">
    <location>
        <begin position="179"/>
        <end position="197"/>
    </location>
</feature>
<evidence type="ECO:0000313" key="3">
    <source>
        <dbReference type="EMBL" id="AKK07094.1"/>
    </source>
</evidence>
<dbReference type="InterPro" id="IPR050879">
    <property type="entry name" value="Acyltransferase_3"/>
</dbReference>
<dbReference type="KEGG" id="cmv:CMUST_14005"/>
<gene>
    <name evidence="3" type="ORF">CMUST_14005</name>
</gene>
<evidence type="ECO:0000256" key="1">
    <source>
        <dbReference type="SAM" id="Phobius"/>
    </source>
</evidence>
<feature type="transmembrane region" description="Helical" evidence="1">
    <location>
        <begin position="326"/>
        <end position="344"/>
    </location>
</feature>
<keyword evidence="3" id="KW-0808">Transferase</keyword>
<feature type="domain" description="Acyltransferase 3" evidence="2">
    <location>
        <begin position="30"/>
        <end position="364"/>
    </location>
</feature>
<dbReference type="OrthoDB" id="5242306at2"/>
<dbReference type="Pfam" id="PF01757">
    <property type="entry name" value="Acyl_transf_3"/>
    <property type="match status" value="1"/>
</dbReference>
<feature type="transmembrane region" description="Helical" evidence="1">
    <location>
        <begin position="104"/>
        <end position="131"/>
    </location>
</feature>
<dbReference type="PANTHER" id="PTHR23028:SF53">
    <property type="entry name" value="ACYL_TRANSF_3 DOMAIN-CONTAINING PROTEIN"/>
    <property type="match status" value="1"/>
</dbReference>
<feature type="transmembrane region" description="Helical" evidence="1">
    <location>
        <begin position="284"/>
        <end position="305"/>
    </location>
</feature>
<feature type="transmembrane region" description="Helical" evidence="1">
    <location>
        <begin position="34"/>
        <end position="51"/>
    </location>
</feature>
<dbReference type="RefSeq" id="WP_083987600.1">
    <property type="nucleotide sequence ID" value="NZ_CP011542.1"/>
</dbReference>
<protein>
    <submittedName>
        <fullName evidence="3">Putative acyltransferase</fullName>
    </submittedName>
</protein>
<accession>A0A0G3H102</accession>
<reference evidence="4" key="2">
    <citation type="submission" date="2015-05" db="EMBL/GenBank/DDBJ databases">
        <title>Complete genome sequence of Corynebacterium mustelae DSM 45274, isolated from various tissues of a male ferret with lethal sepsis.</title>
        <authorList>
            <person name="Ruckert C."/>
            <person name="Albersmeier A."/>
            <person name="Winkler A."/>
            <person name="Tauch A."/>
        </authorList>
    </citation>
    <scope>NUCLEOTIDE SEQUENCE [LARGE SCALE GENOMIC DNA]</scope>
    <source>
        <strain evidence="4">DSM 45274</strain>
    </source>
</reference>
<feature type="transmembrane region" description="Helical" evidence="1">
    <location>
        <begin position="63"/>
        <end position="83"/>
    </location>
</feature>
<keyword evidence="3" id="KW-0012">Acyltransferase</keyword>
<dbReference type="PANTHER" id="PTHR23028">
    <property type="entry name" value="ACETYLTRANSFERASE"/>
    <property type="match status" value="1"/>
</dbReference>